<evidence type="ECO:0000313" key="1">
    <source>
        <dbReference type="EMBL" id="KIO77367.1"/>
    </source>
</evidence>
<dbReference type="Proteomes" id="UP000032049">
    <property type="component" value="Unassembled WGS sequence"/>
</dbReference>
<accession>A0A0D0GJH1</accession>
<reference evidence="1 2" key="1">
    <citation type="submission" date="2015-01" db="EMBL/GenBank/DDBJ databases">
        <title>Draft genome sequence of Pedobacter sp. NL19 isolated from sludge of an effluent treatment pond in an abandoned uranium mine.</title>
        <authorList>
            <person name="Santos T."/>
            <person name="Caetano T."/>
            <person name="Covas C."/>
            <person name="Cruz A."/>
            <person name="Mendo S."/>
        </authorList>
    </citation>
    <scope>NUCLEOTIDE SEQUENCE [LARGE SCALE GENOMIC DNA]</scope>
    <source>
        <strain evidence="1 2">NL19</strain>
    </source>
</reference>
<comment type="caution">
    <text evidence="1">The sequence shown here is derived from an EMBL/GenBank/DDBJ whole genome shotgun (WGS) entry which is preliminary data.</text>
</comment>
<protein>
    <submittedName>
        <fullName evidence="1">Uncharacterized protein</fullName>
    </submittedName>
</protein>
<dbReference type="AlphaFoldDB" id="A0A0D0GJH1"/>
<evidence type="ECO:0000313" key="2">
    <source>
        <dbReference type="Proteomes" id="UP000032049"/>
    </source>
</evidence>
<proteinExistence type="predicted"/>
<organism evidence="1 2">
    <name type="scientific">Pedobacter lusitanus</name>
    <dbReference type="NCBI Taxonomy" id="1503925"/>
    <lineage>
        <taxon>Bacteria</taxon>
        <taxon>Pseudomonadati</taxon>
        <taxon>Bacteroidota</taxon>
        <taxon>Sphingobacteriia</taxon>
        <taxon>Sphingobacteriales</taxon>
        <taxon>Sphingobacteriaceae</taxon>
        <taxon>Pedobacter</taxon>
    </lineage>
</organism>
<gene>
    <name evidence="1" type="ORF">TH53_09875</name>
</gene>
<keyword evidence="2" id="KW-1185">Reference proteome</keyword>
<dbReference type="STRING" id="1503925.TH53_09875"/>
<name>A0A0D0GJH1_9SPHI</name>
<dbReference type="EMBL" id="JXRA01000037">
    <property type="protein sequence ID" value="KIO77367.1"/>
    <property type="molecule type" value="Genomic_DNA"/>
</dbReference>
<sequence>MTNLLFIRLLITASKYRKMKNTGRINKQVKTNKQGLKGARGYYFHADEDFREDWDWGKSKMLASKAISKPVNKFEI</sequence>